<feature type="domain" description="Alpha galactosidase C-terminal" evidence="14">
    <location>
        <begin position="294"/>
        <end position="367"/>
    </location>
</feature>
<dbReference type="EMBL" id="JAPQKR010000014">
    <property type="protein sequence ID" value="KAJ5198573.1"/>
    <property type="molecule type" value="Genomic_DNA"/>
</dbReference>
<comment type="similarity">
    <text evidence="3 13">Belongs to the glycosyl hydrolase 27 family.</text>
</comment>
<dbReference type="InterPro" id="IPR002241">
    <property type="entry name" value="Glyco_hydro_27"/>
</dbReference>
<dbReference type="PANTHER" id="PTHR11452">
    <property type="entry name" value="ALPHA-GALACTOSIDASE/ALPHA-N-ACETYLGALACTOSAMINIDASE"/>
    <property type="match status" value="1"/>
</dbReference>
<reference evidence="15" key="1">
    <citation type="submission" date="2022-12" db="EMBL/GenBank/DDBJ databases">
        <authorList>
            <person name="Petersen C."/>
        </authorList>
    </citation>
    <scope>NUCLEOTIDE SEQUENCE</scope>
    <source>
        <strain evidence="15">IBT 15544</strain>
    </source>
</reference>
<comment type="caution">
    <text evidence="15">The sequence shown here is derived from an EMBL/GenBank/DDBJ whole genome shotgun (WGS) entry which is preliminary data.</text>
</comment>
<protein>
    <recommendedName>
        <fullName evidence="4 13">Alpha-galactosidase</fullName>
        <ecNumber evidence="4 13">3.2.1.22</ecNumber>
    </recommendedName>
    <alternativeName>
        <fullName evidence="13">Melibiase</fullName>
    </alternativeName>
</protein>
<dbReference type="EC" id="3.2.1.22" evidence="4 13"/>
<dbReference type="FunFam" id="2.60.40.1180:FF:000008">
    <property type="entry name" value="Alpha-galactosidase"/>
    <property type="match status" value="1"/>
</dbReference>
<dbReference type="SUPFAM" id="SSF51445">
    <property type="entry name" value="(Trans)glycosidases"/>
    <property type="match status" value="1"/>
</dbReference>
<reference evidence="15" key="2">
    <citation type="journal article" date="2023" name="IMA Fungus">
        <title>Comparative genomic study of the Penicillium genus elucidates a diverse pangenome and 15 lateral gene transfer events.</title>
        <authorList>
            <person name="Petersen C."/>
            <person name="Sorensen T."/>
            <person name="Nielsen M.R."/>
            <person name="Sondergaard T.E."/>
            <person name="Sorensen J.L."/>
            <person name="Fitzpatrick D.A."/>
            <person name="Frisvad J.C."/>
            <person name="Nielsen K.L."/>
        </authorList>
    </citation>
    <scope>NUCLEOTIDE SEQUENCE</scope>
    <source>
        <strain evidence="15">IBT 15544</strain>
    </source>
</reference>
<dbReference type="GO" id="GO:0005576">
    <property type="term" value="C:extracellular region"/>
    <property type="evidence" value="ECO:0007669"/>
    <property type="project" value="UniProtKB-SubCell"/>
</dbReference>
<comment type="subcellular location">
    <subcellularLocation>
        <location evidence="2">Secreted</location>
    </subcellularLocation>
</comment>
<comment type="catalytic activity">
    <reaction evidence="1 13">
        <text>Hydrolysis of terminal, non-reducing alpha-D-galactose residues in alpha-D-galactosides, including galactose oligosaccharides, galactomannans and galactolipids.</text>
        <dbReference type="EC" id="3.2.1.22"/>
    </reaction>
</comment>
<dbReference type="OrthoDB" id="5795902at2759"/>
<sequence>MGWNTYNYYSCSPNESIVHSNAKALVDLGLADLGYRYVTTDCGWTVADRLPDGSLTWNETLFPSGFPALGEYIHDLGLLFGVYEDAGIRTCQVNIEQAGSLYHEEHDATTFAEWNIDALKYDNCFSNAAAGYPDADYTPSTSPRFRYANMTNALGQHRAVLFQICEWGVDFPARWAPSLGQTWRIGNDIIPAWRAIFRTLNQAVPNTAFAGPSQWPDLDMLEIGTNALTTVEEQTHFSMWAILKSPLTIGGALKDEFTSISEASLGVLRNKDVIGFNQDALGVSANLRRRWSEEGYEVWSGPLENGRMVAALINWDDEDRKLTLDLPVVGVQFAGMVKDVWAGKVAENVRTGYTSTVSAHGVMLLELSSTIQAGVYSADLFATKNGVPDEVWRRVLQARWLEDRLLERKQPPTIAIPASVPCLDASNAKSKYLEIDYINNDIAFSTSWGWGSNSRNLTISLNDREPVRLEVPLSGRHSELFGPGLGWWDTATLGLLVGGWKNGNNVVVLGNYDSTDVSQTYAPDIVGVRVFD</sequence>
<evidence type="ECO:0000256" key="12">
    <source>
        <dbReference type="ARBA" id="ARBA00023326"/>
    </source>
</evidence>
<dbReference type="InterPro" id="IPR013780">
    <property type="entry name" value="Glyco_hydro_b"/>
</dbReference>
<name>A0A9W9JKH3_9EURO</name>
<evidence type="ECO:0000313" key="15">
    <source>
        <dbReference type="EMBL" id="KAJ5198573.1"/>
    </source>
</evidence>
<dbReference type="PANTHER" id="PTHR11452:SF75">
    <property type="entry name" value="ALPHA-GALACTOSIDASE MEL1"/>
    <property type="match status" value="1"/>
</dbReference>
<dbReference type="GO" id="GO:0000272">
    <property type="term" value="P:polysaccharide catabolic process"/>
    <property type="evidence" value="ECO:0007669"/>
    <property type="project" value="UniProtKB-KW"/>
</dbReference>
<dbReference type="Gene3D" id="2.60.40.1180">
    <property type="entry name" value="Golgi alpha-mannosidase II"/>
    <property type="match status" value="1"/>
</dbReference>
<evidence type="ECO:0000256" key="8">
    <source>
        <dbReference type="ARBA" id="ARBA00023157"/>
    </source>
</evidence>
<dbReference type="PRINTS" id="PR00740">
    <property type="entry name" value="GLHYDRLASE27"/>
</dbReference>
<dbReference type="AlphaFoldDB" id="A0A9W9JKH3"/>
<keyword evidence="10" id="KW-0119">Carbohydrate metabolism</keyword>
<evidence type="ECO:0000256" key="10">
    <source>
        <dbReference type="ARBA" id="ARBA00023277"/>
    </source>
</evidence>
<dbReference type="GeneID" id="83182053"/>
<gene>
    <name evidence="15" type="ORF">N7498_007690</name>
</gene>
<proteinExistence type="inferred from homology"/>
<dbReference type="InterPro" id="IPR041233">
    <property type="entry name" value="Melibiase_C"/>
</dbReference>
<dbReference type="InterPro" id="IPR017853">
    <property type="entry name" value="GH"/>
</dbReference>
<dbReference type="Pfam" id="PF16499">
    <property type="entry name" value="Melibiase_2"/>
    <property type="match status" value="1"/>
</dbReference>
<dbReference type="GO" id="GO:0004557">
    <property type="term" value="F:alpha-galactosidase activity"/>
    <property type="evidence" value="ECO:0007669"/>
    <property type="project" value="UniProtKB-EC"/>
</dbReference>
<keyword evidence="8 13" id="KW-1015">Disulfide bond</keyword>
<keyword evidence="7 13" id="KW-0378">Hydrolase</keyword>
<keyword evidence="5" id="KW-0964">Secreted</keyword>
<keyword evidence="12" id="KW-0624">Polysaccharide degradation</keyword>
<evidence type="ECO:0000256" key="6">
    <source>
        <dbReference type="ARBA" id="ARBA00022729"/>
    </source>
</evidence>
<organism evidence="15 16">
    <name type="scientific">Penicillium cinerascens</name>
    <dbReference type="NCBI Taxonomy" id="70096"/>
    <lineage>
        <taxon>Eukaryota</taxon>
        <taxon>Fungi</taxon>
        <taxon>Dikarya</taxon>
        <taxon>Ascomycota</taxon>
        <taxon>Pezizomycotina</taxon>
        <taxon>Eurotiomycetes</taxon>
        <taxon>Eurotiomycetidae</taxon>
        <taxon>Eurotiales</taxon>
        <taxon>Aspergillaceae</taxon>
        <taxon>Penicillium</taxon>
    </lineage>
</organism>
<evidence type="ECO:0000256" key="9">
    <source>
        <dbReference type="ARBA" id="ARBA00023180"/>
    </source>
</evidence>
<dbReference type="RefSeq" id="XP_058307001.1">
    <property type="nucleotide sequence ID" value="XM_058454752.1"/>
</dbReference>
<keyword evidence="6" id="KW-0732">Signal</keyword>
<keyword evidence="9" id="KW-0325">Glycoprotein</keyword>
<dbReference type="Proteomes" id="UP001150904">
    <property type="component" value="Unassembled WGS sequence"/>
</dbReference>
<evidence type="ECO:0000256" key="1">
    <source>
        <dbReference type="ARBA" id="ARBA00001255"/>
    </source>
</evidence>
<dbReference type="InterPro" id="IPR013785">
    <property type="entry name" value="Aldolase_TIM"/>
</dbReference>
<keyword evidence="11 13" id="KW-0326">Glycosidase</keyword>
<dbReference type="Pfam" id="PF17801">
    <property type="entry name" value="Melibiase_C"/>
    <property type="match status" value="1"/>
</dbReference>
<evidence type="ECO:0000256" key="11">
    <source>
        <dbReference type="ARBA" id="ARBA00023295"/>
    </source>
</evidence>
<dbReference type="FunFam" id="3.20.20.70:FF:000197">
    <property type="entry name" value="Alpha-galactosidase"/>
    <property type="match status" value="1"/>
</dbReference>
<evidence type="ECO:0000313" key="16">
    <source>
        <dbReference type="Proteomes" id="UP001150904"/>
    </source>
</evidence>
<dbReference type="CDD" id="cd14792">
    <property type="entry name" value="GH27"/>
    <property type="match status" value="1"/>
</dbReference>
<evidence type="ECO:0000256" key="4">
    <source>
        <dbReference type="ARBA" id="ARBA00012755"/>
    </source>
</evidence>
<dbReference type="SUPFAM" id="SSF51011">
    <property type="entry name" value="Glycosyl hydrolase domain"/>
    <property type="match status" value="1"/>
</dbReference>
<evidence type="ECO:0000259" key="14">
    <source>
        <dbReference type="Pfam" id="PF17801"/>
    </source>
</evidence>
<evidence type="ECO:0000256" key="2">
    <source>
        <dbReference type="ARBA" id="ARBA00004613"/>
    </source>
</evidence>
<dbReference type="Gene3D" id="3.20.20.70">
    <property type="entry name" value="Aldolase class I"/>
    <property type="match status" value="1"/>
</dbReference>
<accession>A0A9W9JKH3</accession>
<evidence type="ECO:0000256" key="7">
    <source>
        <dbReference type="ARBA" id="ARBA00022801"/>
    </source>
</evidence>
<evidence type="ECO:0000256" key="3">
    <source>
        <dbReference type="ARBA" id="ARBA00009743"/>
    </source>
</evidence>
<keyword evidence="16" id="KW-1185">Reference proteome</keyword>
<evidence type="ECO:0000256" key="5">
    <source>
        <dbReference type="ARBA" id="ARBA00022525"/>
    </source>
</evidence>
<evidence type="ECO:0000256" key="13">
    <source>
        <dbReference type="RuleBase" id="RU361168"/>
    </source>
</evidence>